<evidence type="ECO:0000313" key="8">
    <source>
        <dbReference type="EMBL" id="KAF9762446.1"/>
    </source>
</evidence>
<feature type="transmembrane region" description="Helical" evidence="6">
    <location>
        <begin position="158"/>
        <end position="178"/>
    </location>
</feature>
<name>A0A9P6GYG6_9MICR</name>
<dbReference type="InterPro" id="IPR013057">
    <property type="entry name" value="AA_transpt_TM"/>
</dbReference>
<keyword evidence="3 6" id="KW-0812">Transmembrane</keyword>
<evidence type="ECO:0000256" key="4">
    <source>
        <dbReference type="ARBA" id="ARBA00022989"/>
    </source>
</evidence>
<dbReference type="OrthoDB" id="438545at2759"/>
<keyword evidence="5 6" id="KW-0472">Membrane</keyword>
<comment type="caution">
    <text evidence="8">The sequence shown here is derived from an EMBL/GenBank/DDBJ whole genome shotgun (WGS) entry which is preliminary data.</text>
</comment>
<feature type="transmembrane region" description="Helical" evidence="6">
    <location>
        <begin position="230"/>
        <end position="252"/>
    </location>
</feature>
<feature type="transmembrane region" description="Helical" evidence="6">
    <location>
        <begin position="40"/>
        <end position="63"/>
    </location>
</feature>
<organism evidence="8 9">
    <name type="scientific">Nosema granulosis</name>
    <dbReference type="NCBI Taxonomy" id="83296"/>
    <lineage>
        <taxon>Eukaryota</taxon>
        <taxon>Fungi</taxon>
        <taxon>Fungi incertae sedis</taxon>
        <taxon>Microsporidia</taxon>
        <taxon>Nosematidae</taxon>
        <taxon>Nosema</taxon>
    </lineage>
</organism>
<feature type="transmembrane region" description="Helical" evidence="6">
    <location>
        <begin position="291"/>
        <end position="310"/>
    </location>
</feature>
<evidence type="ECO:0000256" key="5">
    <source>
        <dbReference type="ARBA" id="ARBA00023136"/>
    </source>
</evidence>
<evidence type="ECO:0000313" key="9">
    <source>
        <dbReference type="Proteomes" id="UP000740883"/>
    </source>
</evidence>
<evidence type="ECO:0000256" key="2">
    <source>
        <dbReference type="ARBA" id="ARBA00008066"/>
    </source>
</evidence>
<proteinExistence type="inferred from homology"/>
<evidence type="ECO:0000256" key="6">
    <source>
        <dbReference type="SAM" id="Phobius"/>
    </source>
</evidence>
<evidence type="ECO:0000256" key="1">
    <source>
        <dbReference type="ARBA" id="ARBA00004141"/>
    </source>
</evidence>
<feature type="transmembrane region" description="Helical" evidence="6">
    <location>
        <begin position="83"/>
        <end position="108"/>
    </location>
</feature>
<protein>
    <submittedName>
        <fullName evidence="8">Vacuolar amino acid transporter 5</fullName>
    </submittedName>
</protein>
<accession>A0A9P6GYG6</accession>
<comment type="subcellular location">
    <subcellularLocation>
        <location evidence="1">Membrane</location>
        <topology evidence="1">Multi-pass membrane protein</topology>
    </subcellularLocation>
</comment>
<feature type="domain" description="Amino acid transporter transmembrane" evidence="7">
    <location>
        <begin position="9"/>
        <end position="403"/>
    </location>
</feature>
<dbReference type="AlphaFoldDB" id="A0A9P6GYG6"/>
<dbReference type="GO" id="GO:0016020">
    <property type="term" value="C:membrane"/>
    <property type="evidence" value="ECO:0007669"/>
    <property type="project" value="UniProtKB-SubCell"/>
</dbReference>
<feature type="transmembrane region" description="Helical" evidence="6">
    <location>
        <begin position="330"/>
        <end position="352"/>
    </location>
</feature>
<evidence type="ECO:0000259" key="7">
    <source>
        <dbReference type="Pfam" id="PF01490"/>
    </source>
</evidence>
<comment type="similarity">
    <text evidence="2">Belongs to the amino acid/polyamine transporter 2 family.</text>
</comment>
<dbReference type="PANTHER" id="PTHR22950">
    <property type="entry name" value="AMINO ACID TRANSPORTER"/>
    <property type="match status" value="1"/>
</dbReference>
<keyword evidence="4 6" id="KW-1133">Transmembrane helix</keyword>
<dbReference type="Proteomes" id="UP000740883">
    <property type="component" value="Unassembled WGS sequence"/>
</dbReference>
<evidence type="ECO:0000256" key="3">
    <source>
        <dbReference type="ARBA" id="ARBA00022692"/>
    </source>
</evidence>
<keyword evidence="9" id="KW-1185">Reference proteome</keyword>
<feature type="transmembrane region" description="Helical" evidence="6">
    <location>
        <begin position="358"/>
        <end position="376"/>
    </location>
</feature>
<reference evidence="8 9" key="1">
    <citation type="journal article" date="2020" name="Genome Biol. Evol.">
        <title>Comparative genomics of strictly vertically transmitted, feminizing microsporidia endosymbionts of amphipod crustaceans.</title>
        <authorList>
            <person name="Cormier A."/>
            <person name="Chebbi M.A."/>
            <person name="Giraud I."/>
            <person name="Wattier R."/>
            <person name="Teixeira M."/>
            <person name="Gilbert C."/>
            <person name="Rigaud T."/>
            <person name="Cordaux R."/>
        </authorList>
    </citation>
    <scope>NUCLEOTIDE SEQUENCE [LARGE SCALE GENOMIC DNA]</scope>
    <source>
        <strain evidence="8 9">Ou3-Ou53</strain>
    </source>
</reference>
<feature type="transmembrane region" description="Helical" evidence="6">
    <location>
        <begin position="383"/>
        <end position="403"/>
    </location>
</feature>
<sequence length="416" mass="47163">MNPKNKKPLTALSATSLLVTTMMGTGINFMPFAFNAMGYWGSWIALATVAIFTFFSLIALAYVARYYNRKDISYMSIAKDVSYFEYAMMNLGVFFNCFFATVTFFRFLTNILVVGVPFLNNLNADKEVSRKIVIFIVLPFLVHSSLKEGLVNLKLSGWLGVVSISFLMVLIIFYSLVIGNKAYDSPMVPFNDNYKLGLPFFVSCMICQPNMIEVYLELEDKRWSNIVKISFLSSLGGFLSYGLIGFCGYYIFGSKIQTDIMQILANMDSDLNVYIRNNTIDKYNILSRLCFYSMVSLLVCGFPMQMLPVAEMVTKFIFKEHSTKSRRNGVILSLFVICVSLVLIKNLEIGLIKRFSGAIFSTAVGLVHPFIFLINVNRKISPFTVACTFMGFVAFLSIVYTIYKLGEDIVKEFREY</sequence>
<dbReference type="Pfam" id="PF01490">
    <property type="entry name" value="Aa_trans"/>
    <property type="match status" value="1"/>
</dbReference>
<dbReference type="GO" id="GO:0015179">
    <property type="term" value="F:L-amino acid transmembrane transporter activity"/>
    <property type="evidence" value="ECO:0007669"/>
    <property type="project" value="TreeGrafter"/>
</dbReference>
<dbReference type="EMBL" id="SBJO01000167">
    <property type="protein sequence ID" value="KAF9762446.1"/>
    <property type="molecule type" value="Genomic_DNA"/>
</dbReference>
<gene>
    <name evidence="8" type="primary">AVT5_0</name>
    <name evidence="8" type="ORF">NGRA_1999</name>
</gene>
<feature type="transmembrane region" description="Helical" evidence="6">
    <location>
        <begin position="198"/>
        <end position="218"/>
    </location>
</feature>